<evidence type="ECO:0000256" key="6">
    <source>
        <dbReference type="ARBA" id="ARBA00070406"/>
    </source>
</evidence>
<name>A0A1I4AJP5_9ACTN</name>
<dbReference type="InParanoid" id="A0A1I4AJP5"/>
<dbReference type="Pfam" id="PF01614">
    <property type="entry name" value="IclR_C"/>
    <property type="match status" value="1"/>
</dbReference>
<dbReference type="InterPro" id="IPR050707">
    <property type="entry name" value="HTH_MetabolicPath_Reg"/>
</dbReference>
<dbReference type="FunFam" id="1.10.10.10:FF:000056">
    <property type="entry name" value="IclR family transcriptional regulator"/>
    <property type="match status" value="1"/>
</dbReference>
<evidence type="ECO:0000256" key="5">
    <source>
        <dbReference type="ARBA" id="ARBA00058938"/>
    </source>
</evidence>
<dbReference type="SUPFAM" id="SSF46785">
    <property type="entry name" value="Winged helix' DNA-binding domain"/>
    <property type="match status" value="1"/>
</dbReference>
<dbReference type="InterPro" id="IPR005471">
    <property type="entry name" value="Tscrpt_reg_IclR_N"/>
</dbReference>
<gene>
    <name evidence="9" type="ORF">SAMN04488085_102257</name>
</gene>
<evidence type="ECO:0000313" key="9">
    <source>
        <dbReference type="EMBL" id="SFK56400.1"/>
    </source>
</evidence>
<feature type="domain" description="IclR-ED" evidence="8">
    <location>
        <begin position="84"/>
        <end position="266"/>
    </location>
</feature>
<evidence type="ECO:0000259" key="7">
    <source>
        <dbReference type="PROSITE" id="PS51077"/>
    </source>
</evidence>
<dbReference type="PROSITE" id="PS51077">
    <property type="entry name" value="HTH_ICLR"/>
    <property type="match status" value="1"/>
</dbReference>
<dbReference type="Gene3D" id="1.10.10.10">
    <property type="entry name" value="Winged helix-like DNA-binding domain superfamily/Winged helix DNA-binding domain"/>
    <property type="match status" value="1"/>
</dbReference>
<comment type="function">
    <text evidence="5">May be an activator protein for the gylABX operon.</text>
</comment>
<dbReference type="OrthoDB" id="8479143at2"/>
<keyword evidence="4" id="KW-0804">Transcription</keyword>
<dbReference type="InterPro" id="IPR036390">
    <property type="entry name" value="WH_DNA-bd_sf"/>
</dbReference>
<dbReference type="Gene3D" id="3.30.450.40">
    <property type="match status" value="1"/>
</dbReference>
<keyword evidence="10" id="KW-1185">Reference proteome</keyword>
<dbReference type="Proteomes" id="UP000199152">
    <property type="component" value="Unassembled WGS sequence"/>
</dbReference>
<reference evidence="9 10" key="1">
    <citation type="submission" date="2016-10" db="EMBL/GenBank/DDBJ databases">
        <authorList>
            <person name="de Groot N.N."/>
        </authorList>
    </citation>
    <scope>NUCLEOTIDE SEQUENCE [LARGE SCALE GENOMIC DNA]</scope>
    <source>
        <strain evidence="9 10">DSM 45317</strain>
    </source>
</reference>
<dbReference type="AlphaFoldDB" id="A0A1I4AJP5"/>
<dbReference type="InterPro" id="IPR029016">
    <property type="entry name" value="GAF-like_dom_sf"/>
</dbReference>
<dbReference type="SMART" id="SM00346">
    <property type="entry name" value="HTH_ICLR"/>
    <property type="match status" value="1"/>
</dbReference>
<evidence type="ECO:0000256" key="1">
    <source>
        <dbReference type="ARBA" id="ARBA00022798"/>
    </source>
</evidence>
<dbReference type="Pfam" id="PF09339">
    <property type="entry name" value="HTH_IclR"/>
    <property type="match status" value="1"/>
</dbReference>
<dbReference type="InterPro" id="IPR014757">
    <property type="entry name" value="Tscrpt_reg_IclR_C"/>
</dbReference>
<evidence type="ECO:0000256" key="4">
    <source>
        <dbReference type="ARBA" id="ARBA00023163"/>
    </source>
</evidence>
<feature type="domain" description="HTH iclR-type" evidence="7">
    <location>
        <begin position="21"/>
        <end position="83"/>
    </location>
</feature>
<proteinExistence type="predicted"/>
<dbReference type="PANTHER" id="PTHR30136">
    <property type="entry name" value="HELIX-TURN-HELIX TRANSCRIPTIONAL REGULATOR, ICLR FAMILY"/>
    <property type="match status" value="1"/>
</dbReference>
<evidence type="ECO:0000256" key="3">
    <source>
        <dbReference type="ARBA" id="ARBA00023125"/>
    </source>
</evidence>
<dbReference type="PROSITE" id="PS51078">
    <property type="entry name" value="ICLR_ED"/>
    <property type="match status" value="1"/>
</dbReference>
<protein>
    <recommendedName>
        <fullName evidence="6">Glycerol operon regulatory protein</fullName>
    </recommendedName>
</protein>
<keyword evidence="3" id="KW-0238">DNA-binding</keyword>
<keyword evidence="2" id="KW-0805">Transcription regulation</keyword>
<evidence type="ECO:0000259" key="8">
    <source>
        <dbReference type="PROSITE" id="PS51078"/>
    </source>
</evidence>
<dbReference type="PANTHER" id="PTHR30136:SF8">
    <property type="entry name" value="TRANSCRIPTIONAL REGULATORY PROTEIN"/>
    <property type="match status" value="1"/>
</dbReference>
<dbReference type="GO" id="GO:0003700">
    <property type="term" value="F:DNA-binding transcription factor activity"/>
    <property type="evidence" value="ECO:0007669"/>
    <property type="project" value="TreeGrafter"/>
</dbReference>
<dbReference type="GO" id="GO:0003677">
    <property type="term" value="F:DNA binding"/>
    <property type="evidence" value="ECO:0007669"/>
    <property type="project" value="UniProtKB-KW"/>
</dbReference>
<dbReference type="STRING" id="504800.SAMN04488085_102257"/>
<dbReference type="EMBL" id="FOSW01000002">
    <property type="protein sequence ID" value="SFK56400.1"/>
    <property type="molecule type" value="Genomic_DNA"/>
</dbReference>
<sequence length="272" mass="28819">MPLSETPSTERNGGTERNGASAVIERASAVLFAFTVEQPELGLGEVARRTGLPASTVRRLLVQLTSVGLVEQDPETQRYSLSLRLAQLGSVALERVDVIRLARAAMQEVTDQVGEAAFLGQLTPHGVVYLAVTQPPVSVRVTTRVGDLRPAHTTAMGKVLLAALSPEELRLRLQEPLVASTNRSHVSLPDLLAELGEVRASGLATNFGEAHPEYSSVAAPVLDHRRQTVAALAISAPTYRVPEDALPRLSRAVVAAAAAVSQQLGCPLAHTA</sequence>
<accession>A0A1I4AJP5</accession>
<evidence type="ECO:0000313" key="10">
    <source>
        <dbReference type="Proteomes" id="UP000199152"/>
    </source>
</evidence>
<dbReference type="GO" id="GO:0045892">
    <property type="term" value="P:negative regulation of DNA-templated transcription"/>
    <property type="evidence" value="ECO:0007669"/>
    <property type="project" value="TreeGrafter"/>
</dbReference>
<evidence type="ECO:0000256" key="2">
    <source>
        <dbReference type="ARBA" id="ARBA00023015"/>
    </source>
</evidence>
<dbReference type="InterPro" id="IPR036388">
    <property type="entry name" value="WH-like_DNA-bd_sf"/>
</dbReference>
<organism evidence="9 10">
    <name type="scientific">Geodermatophilus ruber</name>
    <dbReference type="NCBI Taxonomy" id="504800"/>
    <lineage>
        <taxon>Bacteria</taxon>
        <taxon>Bacillati</taxon>
        <taxon>Actinomycetota</taxon>
        <taxon>Actinomycetes</taxon>
        <taxon>Geodermatophilales</taxon>
        <taxon>Geodermatophilaceae</taxon>
        <taxon>Geodermatophilus</taxon>
    </lineage>
</organism>
<dbReference type="SUPFAM" id="SSF55781">
    <property type="entry name" value="GAF domain-like"/>
    <property type="match status" value="1"/>
</dbReference>
<dbReference type="GO" id="GO:0006071">
    <property type="term" value="P:glycerol metabolic process"/>
    <property type="evidence" value="ECO:0007669"/>
    <property type="project" value="UniProtKB-KW"/>
</dbReference>
<keyword evidence="1" id="KW-0319">Glycerol metabolism</keyword>